<accession>A0A6J7HIU9</accession>
<dbReference type="GO" id="GO:0016787">
    <property type="term" value="F:hydrolase activity"/>
    <property type="evidence" value="ECO:0007669"/>
    <property type="project" value="UniProtKB-KW"/>
</dbReference>
<organism evidence="6">
    <name type="scientific">freshwater metagenome</name>
    <dbReference type="NCBI Taxonomy" id="449393"/>
    <lineage>
        <taxon>unclassified sequences</taxon>
        <taxon>metagenomes</taxon>
        <taxon>ecological metagenomes</taxon>
    </lineage>
</organism>
<dbReference type="InterPro" id="IPR002716">
    <property type="entry name" value="PIN_dom"/>
</dbReference>
<dbReference type="AlphaFoldDB" id="A0A6J7HIU9"/>
<dbReference type="SUPFAM" id="SSF88723">
    <property type="entry name" value="PIN domain-like"/>
    <property type="match status" value="1"/>
</dbReference>
<evidence type="ECO:0000256" key="3">
    <source>
        <dbReference type="ARBA" id="ARBA00022723"/>
    </source>
</evidence>
<dbReference type="Pfam" id="PF01850">
    <property type="entry name" value="PIN"/>
    <property type="match status" value="1"/>
</dbReference>
<evidence type="ECO:0000256" key="4">
    <source>
        <dbReference type="ARBA" id="ARBA00022801"/>
    </source>
</evidence>
<sequence length="121" mass="13524">MILVDTSIWIDHLHASEPALVDALAADEVGHRPLVAEELAMDRLQRRTDVLEALRPLRPFPQLSHQEFTSFVQAERLWGRGLGPVDAHLLGSVRLVPGSVLWSRDRRLVAAARDLGHAVRD</sequence>
<dbReference type="EMBL" id="CAFBMQ010000170">
    <property type="protein sequence ID" value="CAB4915529.1"/>
    <property type="molecule type" value="Genomic_DNA"/>
</dbReference>
<evidence type="ECO:0000259" key="5">
    <source>
        <dbReference type="Pfam" id="PF01850"/>
    </source>
</evidence>
<evidence type="ECO:0000256" key="2">
    <source>
        <dbReference type="ARBA" id="ARBA00022722"/>
    </source>
</evidence>
<reference evidence="6" key="1">
    <citation type="submission" date="2020-05" db="EMBL/GenBank/DDBJ databases">
        <authorList>
            <person name="Chiriac C."/>
            <person name="Salcher M."/>
            <person name="Ghai R."/>
            <person name="Kavagutti S V."/>
        </authorList>
    </citation>
    <scope>NUCLEOTIDE SEQUENCE</scope>
</reference>
<gene>
    <name evidence="6" type="ORF">UFOPK3609_01118</name>
</gene>
<dbReference type="GO" id="GO:0004540">
    <property type="term" value="F:RNA nuclease activity"/>
    <property type="evidence" value="ECO:0007669"/>
    <property type="project" value="InterPro"/>
</dbReference>
<feature type="domain" description="PIN" evidence="5">
    <location>
        <begin position="2"/>
        <end position="112"/>
    </location>
</feature>
<dbReference type="InterPro" id="IPR022907">
    <property type="entry name" value="VapC_family"/>
</dbReference>
<evidence type="ECO:0000313" key="6">
    <source>
        <dbReference type="EMBL" id="CAB4915529.1"/>
    </source>
</evidence>
<keyword evidence="1" id="KW-1277">Toxin-antitoxin system</keyword>
<dbReference type="InterPro" id="IPR029060">
    <property type="entry name" value="PIN-like_dom_sf"/>
</dbReference>
<proteinExistence type="inferred from homology"/>
<protein>
    <submittedName>
        <fullName evidence="6">Unannotated protein</fullName>
    </submittedName>
</protein>
<evidence type="ECO:0000256" key="1">
    <source>
        <dbReference type="ARBA" id="ARBA00022649"/>
    </source>
</evidence>
<keyword evidence="3" id="KW-0479">Metal-binding</keyword>
<name>A0A6J7HIU9_9ZZZZ</name>
<keyword evidence="4" id="KW-0378">Hydrolase</keyword>
<dbReference type="CDD" id="cd09854">
    <property type="entry name" value="PIN_VapC-like"/>
    <property type="match status" value="1"/>
</dbReference>
<dbReference type="GO" id="GO:0046872">
    <property type="term" value="F:metal ion binding"/>
    <property type="evidence" value="ECO:0007669"/>
    <property type="project" value="UniProtKB-KW"/>
</dbReference>
<keyword evidence="2" id="KW-0540">Nuclease</keyword>
<dbReference type="HAMAP" id="MF_00265">
    <property type="entry name" value="VapC_Nob1"/>
    <property type="match status" value="1"/>
</dbReference>